<accession>Q73J61</accession>
<keyword evidence="2" id="KW-1185">Reference proteome</keyword>
<dbReference type="PaxDb" id="243275-TDE_2715"/>
<dbReference type="Proteomes" id="UP000008212">
    <property type="component" value="Chromosome"/>
</dbReference>
<organism evidence="1 2">
    <name type="scientific">Treponema denticola (strain ATCC 35405 / DSM 14222 / CIP 103919 / JCM 8153 / KCTC 15104)</name>
    <dbReference type="NCBI Taxonomy" id="243275"/>
    <lineage>
        <taxon>Bacteria</taxon>
        <taxon>Pseudomonadati</taxon>
        <taxon>Spirochaetota</taxon>
        <taxon>Spirochaetia</taxon>
        <taxon>Spirochaetales</taxon>
        <taxon>Treponemataceae</taxon>
        <taxon>Treponema</taxon>
    </lineage>
</organism>
<protein>
    <submittedName>
        <fullName evidence="1">Uncharacterized protein</fullName>
    </submittedName>
</protein>
<dbReference type="HOGENOM" id="CLU_2902978_0_0_12"/>
<name>Q73J61_TREDE</name>
<dbReference type="AlphaFoldDB" id="Q73J61"/>
<dbReference type="KEGG" id="tde:TDE_2715"/>
<proteinExistence type="predicted"/>
<evidence type="ECO:0000313" key="2">
    <source>
        <dbReference type="Proteomes" id="UP000008212"/>
    </source>
</evidence>
<reference evidence="1 2" key="1">
    <citation type="journal article" date="2004" name="Proc. Natl. Acad. Sci. U.S.A.">
        <title>Comparison of the genome of the oral pathogen Treponema denticola with other spirochete genomes.</title>
        <authorList>
            <person name="Seshadri R."/>
            <person name="Myers G.S."/>
            <person name="Tettelin H."/>
            <person name="Eisen J.A."/>
            <person name="Heidelberg J.F."/>
            <person name="Dodson R.J."/>
            <person name="Davidsen T.M."/>
            <person name="DeBoy R.T."/>
            <person name="Fouts D.E."/>
            <person name="Haft D.H."/>
            <person name="Selengut J."/>
            <person name="Ren Q."/>
            <person name="Brinkac L.M."/>
            <person name="Madupu R."/>
            <person name="Kolonay J."/>
            <person name="Durkin S.A."/>
            <person name="Daugherty S.C."/>
            <person name="Shetty J."/>
            <person name="Shvartsbeyn A."/>
            <person name="Gebregeorgis E."/>
            <person name="Geer K."/>
            <person name="Tsegaye G."/>
            <person name="Malek J."/>
            <person name="Ayodeji B."/>
            <person name="Shatsman S."/>
            <person name="McLeod M.P."/>
            <person name="Smajs D."/>
            <person name="Howell J.K."/>
            <person name="Pal S."/>
            <person name="Amin A."/>
            <person name="Vashisth P."/>
            <person name="McNeill T.Z."/>
            <person name="Xiang Q."/>
            <person name="Sodergren E."/>
            <person name="Baca E."/>
            <person name="Weinstock G.M."/>
            <person name="Norris S.J."/>
            <person name="Fraser C.M."/>
            <person name="Paulsen I.T."/>
        </authorList>
    </citation>
    <scope>NUCLEOTIDE SEQUENCE [LARGE SCALE GENOMIC DNA]</scope>
    <source>
        <strain evidence="2">ATCC 35405 / DSM 14222 / CIP 103919 / JCM 8153 / KCTC 15104</strain>
    </source>
</reference>
<evidence type="ECO:0000313" key="1">
    <source>
        <dbReference type="EMBL" id="AAS13232.1"/>
    </source>
</evidence>
<sequence>MLIASYGDADGRAAPASAARAVGACGKDQCCGKYDECGCDERRGSLHFVYSKLHRLLLSKLF</sequence>
<gene>
    <name evidence="1" type="ordered locus">TDE_2715</name>
</gene>
<dbReference type="EMBL" id="AE017226">
    <property type="protein sequence ID" value="AAS13232.1"/>
    <property type="molecule type" value="Genomic_DNA"/>
</dbReference>